<dbReference type="PROSITE" id="PS00624">
    <property type="entry name" value="GMC_OXRED_2"/>
    <property type="match status" value="1"/>
</dbReference>
<comment type="caution">
    <text evidence="4">The sequence shown here is derived from an EMBL/GenBank/DDBJ whole genome shotgun (WGS) entry which is preliminary data.</text>
</comment>
<dbReference type="GO" id="GO:0016614">
    <property type="term" value="F:oxidoreductase activity, acting on CH-OH group of donors"/>
    <property type="evidence" value="ECO:0007669"/>
    <property type="project" value="InterPro"/>
</dbReference>
<dbReference type="AlphaFoldDB" id="A0AA35PY77"/>
<dbReference type="Gene3D" id="3.50.50.60">
    <property type="entry name" value="FAD/NAD(P)-binding domain"/>
    <property type="match status" value="1"/>
</dbReference>
<keyword evidence="5" id="KW-1185">Reference proteome</keyword>
<reference evidence="4" key="1">
    <citation type="submission" date="2023-01" db="EMBL/GenBank/DDBJ databases">
        <authorList>
            <person name="Piombo E."/>
        </authorList>
    </citation>
    <scope>NUCLEOTIDE SEQUENCE</scope>
</reference>
<dbReference type="InterPro" id="IPR000172">
    <property type="entry name" value="GMC_OxRdtase_N"/>
</dbReference>
<dbReference type="EMBL" id="CABFNP030000582">
    <property type="protein sequence ID" value="CAI6045522.1"/>
    <property type="molecule type" value="Genomic_DNA"/>
</dbReference>
<sequence length="562" mass="62092">YLSSPLSSFSVFLTTRLLCSKLAMTIVEDLSGQRRYDYVIVGGGTAGCVVASRLAETLPYANIIMIEGGASDFGNENILNLKGLVDLWGSEDYDYEYRSVPQPFGNSNILHSRAKMLGGCSSHNGGISFIPFELDLARWQKLGATGWSHADMVRLYNKLRVNIIPVDDRHRSQLVKDWITTCSNLFNVPIVKDFNQEIARNGKLTPATGFLSVSYTPENNHRSSASVAYIHPILRGDEHRPNLTILQKTRVMKILIRDQTAVGVRVKTDAGKSFNVGASREVILTAGAIDTPRLMLLSGLGPRSQLESLNIPVVKDLPGVGENLQDHVESMYMWELNEKTPPEQVANGSEASLVLRREVLNARGDDGDAIDTMFHMFTVPFDMYTKPMGYETPKHAFCVIPYNPRPASVGRMYLKSADPNEKPALDQRYFSDSEGYDKDTNLFMLKAARKMAQAGPFKNYLKREIAPGPKVTTDEQLCEYGRKVSNTVYHPCGTAKLGDLRDDPMAVVDPELRVRGIKSLRVADASVFPCMTSINPMVTVLCIGEKAAELIVADSKGLSAVL</sequence>
<dbReference type="InterPro" id="IPR007867">
    <property type="entry name" value="GMC_OxRtase_C"/>
</dbReference>
<dbReference type="GO" id="GO:0050660">
    <property type="term" value="F:flavin adenine dinucleotide binding"/>
    <property type="evidence" value="ECO:0007669"/>
    <property type="project" value="InterPro"/>
</dbReference>
<evidence type="ECO:0000313" key="4">
    <source>
        <dbReference type="EMBL" id="CAI6045522.1"/>
    </source>
</evidence>
<dbReference type="Pfam" id="PF00732">
    <property type="entry name" value="GMC_oxred_N"/>
    <property type="match status" value="1"/>
</dbReference>
<dbReference type="InterPro" id="IPR036188">
    <property type="entry name" value="FAD/NAD-bd_sf"/>
</dbReference>
<dbReference type="SUPFAM" id="SSF54373">
    <property type="entry name" value="FAD-linked reductases, C-terminal domain"/>
    <property type="match status" value="1"/>
</dbReference>
<evidence type="ECO:0000256" key="2">
    <source>
        <dbReference type="PIRSR" id="PIRSR000137-2"/>
    </source>
</evidence>
<dbReference type="Gene3D" id="3.30.410.40">
    <property type="match status" value="1"/>
</dbReference>
<dbReference type="PANTHER" id="PTHR11552">
    <property type="entry name" value="GLUCOSE-METHANOL-CHOLINE GMC OXIDOREDUCTASE"/>
    <property type="match status" value="1"/>
</dbReference>
<proteinExistence type="inferred from homology"/>
<dbReference type="PIRSF" id="PIRSF000137">
    <property type="entry name" value="Alcohol_oxidase"/>
    <property type="match status" value="1"/>
</dbReference>
<dbReference type="PANTHER" id="PTHR11552:SF152">
    <property type="entry name" value="OXIDASE (CODA), PUTATIVE (AFU_ORTHOLOGUE AFUA_8G04090)-RELATED"/>
    <property type="match status" value="1"/>
</dbReference>
<comment type="similarity">
    <text evidence="1">Belongs to the GMC oxidoreductase family.</text>
</comment>
<feature type="binding site" evidence="2">
    <location>
        <position position="251"/>
    </location>
    <ligand>
        <name>FAD</name>
        <dbReference type="ChEBI" id="CHEBI:57692"/>
    </ligand>
</feature>
<organism evidence="4 5">
    <name type="scientific">Clonostachys chloroleuca</name>
    <dbReference type="NCBI Taxonomy" id="1926264"/>
    <lineage>
        <taxon>Eukaryota</taxon>
        <taxon>Fungi</taxon>
        <taxon>Dikarya</taxon>
        <taxon>Ascomycota</taxon>
        <taxon>Pezizomycotina</taxon>
        <taxon>Sordariomycetes</taxon>
        <taxon>Hypocreomycetidae</taxon>
        <taxon>Hypocreales</taxon>
        <taxon>Bionectriaceae</taxon>
        <taxon>Clonostachys</taxon>
    </lineage>
</organism>
<dbReference type="InterPro" id="IPR012132">
    <property type="entry name" value="GMC_OxRdtase"/>
</dbReference>
<accession>A0AA35PY77</accession>
<dbReference type="Proteomes" id="UP001160390">
    <property type="component" value="Unassembled WGS sequence"/>
</dbReference>
<protein>
    <recommendedName>
        <fullName evidence="3">Glucose-methanol-choline oxidoreductase N-terminal domain-containing protein</fullName>
    </recommendedName>
</protein>
<feature type="non-terminal residue" evidence="4">
    <location>
        <position position="1"/>
    </location>
</feature>
<comment type="cofactor">
    <cofactor evidence="2">
        <name>FAD</name>
        <dbReference type="ChEBI" id="CHEBI:57692"/>
    </cofactor>
</comment>
<feature type="domain" description="Glucose-methanol-choline oxidoreductase N-terminal" evidence="3">
    <location>
        <begin position="287"/>
        <end position="301"/>
    </location>
</feature>
<keyword evidence="2" id="KW-0274">FAD</keyword>
<evidence type="ECO:0000313" key="5">
    <source>
        <dbReference type="Proteomes" id="UP001160390"/>
    </source>
</evidence>
<keyword evidence="2" id="KW-0285">Flavoprotein</keyword>
<name>A0AA35PY77_9HYPO</name>
<dbReference type="Pfam" id="PF05199">
    <property type="entry name" value="GMC_oxred_C"/>
    <property type="match status" value="1"/>
</dbReference>
<evidence type="ECO:0000259" key="3">
    <source>
        <dbReference type="PROSITE" id="PS00624"/>
    </source>
</evidence>
<gene>
    <name evidence="4" type="ORF">CCHLO57077_00012981</name>
</gene>
<dbReference type="SUPFAM" id="SSF51905">
    <property type="entry name" value="FAD/NAD(P)-binding domain"/>
    <property type="match status" value="1"/>
</dbReference>
<evidence type="ECO:0000256" key="1">
    <source>
        <dbReference type="ARBA" id="ARBA00010790"/>
    </source>
</evidence>